<dbReference type="AlphaFoldDB" id="A0A836KC33"/>
<dbReference type="GO" id="GO:0004843">
    <property type="term" value="F:cysteine-type deubiquitinase activity"/>
    <property type="evidence" value="ECO:0007669"/>
    <property type="project" value="InterPro"/>
</dbReference>
<dbReference type="RefSeq" id="XP_067174730.1">
    <property type="nucleotide sequence ID" value="XM_067318625.1"/>
</dbReference>
<sequence>MSQEQQQLSRCSRGRQASGFLAGGSLTPSQGEEFSLHSKARLLSDTACSASSRSQRQQGGALMKPKSFLPFRPSDERSSTQRTPVRSGGAGTPAAAGAASTPVFSAQAYHIKEARNEDGGFMSCVNGRHNCDCESLSRSPRAACDLTMPPAQSASKAVDKSGEQPNVIGTSSLPAAAEADLRADSHVSADSASTNGPPVGSSMTVSRNMPMSTATGGLTASDPFTQRPLSMSRRGAGNGSDGLKTSAGGALPFSRNDGAMPACAGTPLVGCRSGSLHTSSSSAVAKNTTTPPPPARLHLLPRDLFSSSTPAARAISPPHLSRRWNRHTRNTAAGNTRAARVAPAALQQSPSSQSICEGPASDVTSSVSTAPSAQGLTGAGSAGPLLVTPALSHGDSSTSPHQHLPLLSASNSSQSRAPVMTVAKEDSTESIENLSETASSASPAPRFHTQSPPLLQPGVPVLANASSPALADRHASSVTTAVDTLSVVQLHTVPLPLRNFGATCYLNAVVQCLLCTPGLLRTLDKDRQRIVHEWEVERLSATTRAPGNAHRRSCAERKAPATSSLIDLGTARPAHRIPVPQLLLSLKAACAACNGEFMSNGQNDAHEFLITLLGVIDREVHRGKPGSYEAVKDVEGEKKSDAYERWVRRLRQENNSTVYDFFGGVTGSTVKCASCQLISYRFAALLDISLPITYRSRSYSGKAASASSSETHEDIPRAGGAAAVDELLREMFFSERGEFLSGAMQVTCDRCKKLRDKTIWHSMEQWPPVLILHLKRFNNAGVKNEAAVVFPYTFRPFEAVKYQLYAICCHRGTSSYGHYTSYTYVQGQGEASAACHSAPAAAESSESSEPSWRGTNEGHAVSTQKLQDSDRANGFSRENGDGVEGRSEGSSRNRNGKADGNSWRSTEETTARAGRWYLCNDDKITEVRALDVLSMTKEAYILFYFRVDGRRARNASSRASVQGECP</sequence>
<dbReference type="Proteomes" id="UP000673552">
    <property type="component" value="Unassembled WGS sequence"/>
</dbReference>
<keyword evidence="4" id="KW-1185">Reference proteome</keyword>
<dbReference type="Gene3D" id="3.90.70.10">
    <property type="entry name" value="Cysteine proteinases"/>
    <property type="match status" value="1"/>
</dbReference>
<dbReference type="InterPro" id="IPR050185">
    <property type="entry name" value="Ub_carboxyl-term_hydrolase"/>
</dbReference>
<feature type="compositionally biased region" description="Low complexity" evidence="1">
    <location>
        <begin position="49"/>
        <end position="61"/>
    </location>
</feature>
<dbReference type="FunFam" id="3.90.70.10:FF:000232">
    <property type="entry name" value="Ubiquitin carboxyl-terminal hydrolase, putative"/>
    <property type="match status" value="1"/>
</dbReference>
<comment type="caution">
    <text evidence="3">The sequence shown here is derived from an EMBL/GenBank/DDBJ whole genome shotgun (WGS) entry which is preliminary data.</text>
</comment>
<protein>
    <recommendedName>
        <fullName evidence="2">USP domain-containing protein</fullName>
    </recommendedName>
</protein>
<feature type="compositionally biased region" description="Polar residues" evidence="1">
    <location>
        <begin position="1"/>
        <end position="10"/>
    </location>
</feature>
<dbReference type="Pfam" id="PF00443">
    <property type="entry name" value="UCH"/>
    <property type="match status" value="1"/>
</dbReference>
<dbReference type="InterPro" id="IPR018200">
    <property type="entry name" value="USP_CS"/>
</dbReference>
<organism evidence="3 4">
    <name type="scientific">Leishmania martiniquensis</name>
    <dbReference type="NCBI Taxonomy" id="1580590"/>
    <lineage>
        <taxon>Eukaryota</taxon>
        <taxon>Discoba</taxon>
        <taxon>Euglenozoa</taxon>
        <taxon>Kinetoplastea</taxon>
        <taxon>Metakinetoplastina</taxon>
        <taxon>Trypanosomatida</taxon>
        <taxon>Trypanosomatidae</taxon>
        <taxon>Leishmaniinae</taxon>
        <taxon>Leishmania</taxon>
    </lineage>
</organism>
<name>A0A836KC33_9TRYP</name>
<feature type="compositionally biased region" description="Polar residues" evidence="1">
    <location>
        <begin position="276"/>
        <end position="287"/>
    </location>
</feature>
<dbReference type="PROSITE" id="PS00973">
    <property type="entry name" value="USP_2"/>
    <property type="match status" value="1"/>
</dbReference>
<reference evidence="4" key="1">
    <citation type="journal article" date="2021" name="Microbiol. Resour. Announc.">
        <title>LGAAP: Leishmaniinae Genome Assembly and Annotation Pipeline.</title>
        <authorList>
            <person name="Almutairi H."/>
            <person name="Urbaniak M.D."/>
            <person name="Bates M.D."/>
            <person name="Jariyapan N."/>
            <person name="Kwakye-Nuako G."/>
            <person name="Thomaz-Soccol V."/>
            <person name="Al-Salem W.S."/>
            <person name="Dillon R.J."/>
            <person name="Bates P.A."/>
            <person name="Gatherer D."/>
        </authorList>
    </citation>
    <scope>NUCLEOTIDE SEQUENCE [LARGE SCALE GENOMIC DNA]</scope>
</reference>
<reference evidence="4" key="2">
    <citation type="journal article" date="2021" name="Sci. Data">
        <title>Chromosome-scale genome sequencing, assembly and annotation of six genomes from subfamily Leishmaniinae.</title>
        <authorList>
            <person name="Almutairi H."/>
            <person name="Urbaniak M.D."/>
            <person name="Bates M.D."/>
            <person name="Jariyapan N."/>
            <person name="Kwakye-Nuako G."/>
            <person name="Thomaz Soccol V."/>
            <person name="Al-Salem W.S."/>
            <person name="Dillon R.J."/>
            <person name="Bates P.A."/>
            <person name="Gatherer D."/>
        </authorList>
    </citation>
    <scope>NUCLEOTIDE SEQUENCE [LARGE SCALE GENOMIC DNA]</scope>
</reference>
<dbReference type="GeneID" id="92511137"/>
<dbReference type="KEGG" id="lmat:92511137"/>
<gene>
    <name evidence="3" type="ORF">LSCM1_00999</name>
</gene>
<evidence type="ECO:0000256" key="1">
    <source>
        <dbReference type="SAM" id="MobiDB-lite"/>
    </source>
</evidence>
<dbReference type="PANTHER" id="PTHR21646">
    <property type="entry name" value="UBIQUITIN CARBOXYL-TERMINAL HYDROLASE"/>
    <property type="match status" value="1"/>
</dbReference>
<feature type="compositionally biased region" description="Polar residues" evidence="1">
    <location>
        <begin position="362"/>
        <end position="375"/>
    </location>
</feature>
<feature type="region of interest" description="Disordered" evidence="1">
    <location>
        <begin position="333"/>
        <end position="456"/>
    </location>
</feature>
<dbReference type="GO" id="GO:0016579">
    <property type="term" value="P:protein deubiquitination"/>
    <property type="evidence" value="ECO:0007669"/>
    <property type="project" value="InterPro"/>
</dbReference>
<evidence type="ECO:0000313" key="4">
    <source>
        <dbReference type="Proteomes" id="UP000673552"/>
    </source>
</evidence>
<feature type="region of interest" description="Disordered" evidence="1">
    <location>
        <begin position="836"/>
        <end position="907"/>
    </location>
</feature>
<dbReference type="EMBL" id="JAFEUZ010000035">
    <property type="protein sequence ID" value="KAG5466822.1"/>
    <property type="molecule type" value="Genomic_DNA"/>
</dbReference>
<feature type="domain" description="USP" evidence="2">
    <location>
        <begin position="495"/>
        <end position="947"/>
    </location>
</feature>
<dbReference type="InterPro" id="IPR001394">
    <property type="entry name" value="Peptidase_C19_UCH"/>
</dbReference>
<feature type="region of interest" description="Disordered" evidence="1">
    <location>
        <begin position="276"/>
        <end position="296"/>
    </location>
</feature>
<feature type="compositionally biased region" description="Polar residues" evidence="1">
    <location>
        <begin position="430"/>
        <end position="453"/>
    </location>
</feature>
<feature type="compositionally biased region" description="Low complexity" evidence="1">
    <location>
        <begin position="333"/>
        <end position="354"/>
    </location>
</feature>
<feature type="compositionally biased region" description="Low complexity" evidence="1">
    <location>
        <begin position="836"/>
        <end position="851"/>
    </location>
</feature>
<accession>A0A836KC33</accession>
<dbReference type="SUPFAM" id="SSF54001">
    <property type="entry name" value="Cysteine proteinases"/>
    <property type="match status" value="1"/>
</dbReference>
<evidence type="ECO:0000313" key="3">
    <source>
        <dbReference type="EMBL" id="KAG5466822.1"/>
    </source>
</evidence>
<feature type="compositionally biased region" description="Basic and acidic residues" evidence="1">
    <location>
        <begin position="878"/>
        <end position="891"/>
    </location>
</feature>
<feature type="region of interest" description="Disordered" evidence="1">
    <location>
        <begin position="1"/>
        <end position="100"/>
    </location>
</feature>
<feature type="region of interest" description="Disordered" evidence="1">
    <location>
        <begin position="180"/>
        <end position="247"/>
    </location>
</feature>
<dbReference type="OrthoDB" id="265306at2759"/>
<dbReference type="InterPro" id="IPR028889">
    <property type="entry name" value="USP"/>
</dbReference>
<proteinExistence type="predicted"/>
<dbReference type="PROSITE" id="PS50235">
    <property type="entry name" value="USP_3"/>
    <property type="match status" value="1"/>
</dbReference>
<evidence type="ECO:0000259" key="2">
    <source>
        <dbReference type="PROSITE" id="PS50235"/>
    </source>
</evidence>
<feature type="compositionally biased region" description="Polar residues" evidence="1">
    <location>
        <begin position="188"/>
        <end position="229"/>
    </location>
</feature>
<dbReference type="InterPro" id="IPR038765">
    <property type="entry name" value="Papain-like_cys_pep_sf"/>
</dbReference>